<sequence>MLQFKIEDVARETGLTKRTIRYYEEIGILAAPQRSEGGVRLYTREHIDRLKRIIDAKDVLGFSLQDLQRYLSFSDELSERRQSYKDALDREDRTRRLLELERMLSEQLELLERKAQKIMEVRSELESLHDRVTKGLARLASEAEQE</sequence>
<dbReference type="SMART" id="SM00422">
    <property type="entry name" value="HTH_MERR"/>
    <property type="match status" value="1"/>
</dbReference>
<accession>A0ABT4QFV9</accession>
<keyword evidence="1" id="KW-0238">DNA-binding</keyword>
<evidence type="ECO:0000313" key="4">
    <source>
        <dbReference type="EMBL" id="MCZ8515744.1"/>
    </source>
</evidence>
<feature type="coiled-coil region" evidence="2">
    <location>
        <begin position="74"/>
        <end position="131"/>
    </location>
</feature>
<feature type="domain" description="HTH merR-type" evidence="3">
    <location>
        <begin position="1"/>
        <end position="73"/>
    </location>
</feature>
<dbReference type="PROSITE" id="PS50937">
    <property type="entry name" value="HTH_MERR_2"/>
    <property type="match status" value="1"/>
</dbReference>
<keyword evidence="5" id="KW-1185">Reference proteome</keyword>
<evidence type="ECO:0000256" key="2">
    <source>
        <dbReference type="SAM" id="Coils"/>
    </source>
</evidence>
<dbReference type="Pfam" id="PF13411">
    <property type="entry name" value="MerR_1"/>
    <property type="match status" value="1"/>
</dbReference>
<protein>
    <submittedName>
        <fullName evidence="4">MerR family transcriptional regulator</fullName>
    </submittedName>
</protein>
<dbReference type="InterPro" id="IPR047057">
    <property type="entry name" value="MerR_fam"/>
</dbReference>
<name>A0ABT4QFV9_9BACL</name>
<reference evidence="4 5" key="1">
    <citation type="submission" date="2022-12" db="EMBL/GenBank/DDBJ databases">
        <title>Draft genome sequence of Paenibacillus sp. dW9.</title>
        <authorList>
            <person name="Choi E.-W."/>
            <person name="Kim D.-U."/>
        </authorList>
    </citation>
    <scope>NUCLEOTIDE SEQUENCE [LARGE SCALE GENOMIC DNA]</scope>
    <source>
        <strain evidence="5">dW9</strain>
    </source>
</reference>
<evidence type="ECO:0000259" key="3">
    <source>
        <dbReference type="PROSITE" id="PS50937"/>
    </source>
</evidence>
<keyword evidence="2" id="KW-0175">Coiled coil</keyword>
<organism evidence="4 5">
    <name type="scientific">Paenibacillus gyeongsangnamensis</name>
    <dbReference type="NCBI Taxonomy" id="3388067"/>
    <lineage>
        <taxon>Bacteria</taxon>
        <taxon>Bacillati</taxon>
        <taxon>Bacillota</taxon>
        <taxon>Bacilli</taxon>
        <taxon>Bacillales</taxon>
        <taxon>Paenibacillaceae</taxon>
        <taxon>Paenibacillus</taxon>
    </lineage>
</organism>
<dbReference type="InterPro" id="IPR000551">
    <property type="entry name" value="MerR-type_HTH_dom"/>
</dbReference>
<dbReference type="Proteomes" id="UP001527882">
    <property type="component" value="Unassembled WGS sequence"/>
</dbReference>
<dbReference type="SUPFAM" id="SSF46955">
    <property type="entry name" value="Putative DNA-binding domain"/>
    <property type="match status" value="1"/>
</dbReference>
<gene>
    <name evidence="4" type="ORF">O9H85_25700</name>
</gene>
<evidence type="ECO:0000256" key="1">
    <source>
        <dbReference type="ARBA" id="ARBA00023125"/>
    </source>
</evidence>
<comment type="caution">
    <text evidence="4">The sequence shown here is derived from an EMBL/GenBank/DDBJ whole genome shotgun (WGS) entry which is preliminary data.</text>
</comment>
<dbReference type="EMBL" id="JAQAGZ010000019">
    <property type="protein sequence ID" value="MCZ8515744.1"/>
    <property type="molecule type" value="Genomic_DNA"/>
</dbReference>
<dbReference type="PANTHER" id="PTHR30204:SF58">
    <property type="entry name" value="HTH-TYPE TRANSCRIPTIONAL REGULATOR YFMP"/>
    <property type="match status" value="1"/>
</dbReference>
<dbReference type="InterPro" id="IPR009061">
    <property type="entry name" value="DNA-bd_dom_put_sf"/>
</dbReference>
<dbReference type="Gene3D" id="1.10.1660.10">
    <property type="match status" value="1"/>
</dbReference>
<proteinExistence type="predicted"/>
<evidence type="ECO:0000313" key="5">
    <source>
        <dbReference type="Proteomes" id="UP001527882"/>
    </source>
</evidence>
<dbReference type="PANTHER" id="PTHR30204">
    <property type="entry name" value="REDOX-CYCLING DRUG-SENSING TRANSCRIPTIONAL ACTIVATOR SOXR"/>
    <property type="match status" value="1"/>
</dbReference>